<dbReference type="InterPro" id="IPR050425">
    <property type="entry name" value="NAD(P)_dehydrat-like"/>
</dbReference>
<evidence type="ECO:0000259" key="5">
    <source>
        <dbReference type="Pfam" id="PF01370"/>
    </source>
</evidence>
<dbReference type="EMBL" id="CAIJEO010000007">
    <property type="protein sequence ID" value="CAD0096926.1"/>
    <property type="molecule type" value="Genomic_DNA"/>
</dbReference>
<feature type="transmembrane region" description="Helical" evidence="4">
    <location>
        <begin position="20"/>
        <end position="40"/>
    </location>
</feature>
<evidence type="ECO:0000256" key="2">
    <source>
        <dbReference type="ARBA" id="ARBA00023002"/>
    </source>
</evidence>
<organism evidence="6 7">
    <name type="scientific">Aureobasidium mustum</name>
    <dbReference type="NCBI Taxonomy" id="2773714"/>
    <lineage>
        <taxon>Eukaryota</taxon>
        <taxon>Fungi</taxon>
        <taxon>Dikarya</taxon>
        <taxon>Ascomycota</taxon>
        <taxon>Pezizomycotina</taxon>
        <taxon>Dothideomycetes</taxon>
        <taxon>Dothideomycetidae</taxon>
        <taxon>Dothideales</taxon>
        <taxon>Saccotheciaceae</taxon>
        <taxon>Aureobasidium</taxon>
    </lineage>
</organism>
<comment type="caution">
    <text evidence="6">The sequence shown here is derived from an EMBL/GenBank/DDBJ whole genome shotgun (WGS) entry which is preliminary data.</text>
</comment>
<dbReference type="Gene3D" id="3.40.50.720">
    <property type="entry name" value="NAD(P)-binding Rossmann-like Domain"/>
    <property type="match status" value="1"/>
</dbReference>
<comment type="similarity">
    <text evidence="3">Belongs to the NAD(P)-dependent epimerase/dehydratase family. Dihydroflavonol-4-reductase subfamily.</text>
</comment>
<reference evidence="6" key="1">
    <citation type="submission" date="2020-06" db="EMBL/GenBank/DDBJ databases">
        <authorList>
            <person name="Onetto C."/>
        </authorList>
    </citation>
    <scope>NUCLEOTIDE SEQUENCE</scope>
</reference>
<dbReference type="InterPro" id="IPR001509">
    <property type="entry name" value="Epimerase_deHydtase"/>
</dbReference>
<dbReference type="PROSITE" id="PS00421">
    <property type="entry name" value="TM4_1"/>
    <property type="match status" value="1"/>
</dbReference>
<evidence type="ECO:0000256" key="3">
    <source>
        <dbReference type="ARBA" id="ARBA00023445"/>
    </source>
</evidence>
<dbReference type="PANTHER" id="PTHR10366">
    <property type="entry name" value="NAD DEPENDENT EPIMERASE/DEHYDRATASE"/>
    <property type="match status" value="1"/>
</dbReference>
<keyword evidence="2" id="KW-0560">Oxidoreductase</keyword>
<gene>
    <name evidence="6" type="ORF">AWRI4233_LOCUS5971</name>
</gene>
<feature type="domain" description="NAD-dependent epimerase/dehydratase" evidence="5">
    <location>
        <begin position="21"/>
        <end position="194"/>
    </location>
</feature>
<comment type="similarity">
    <text evidence="1">Belongs to the tetraspanin (TM4SF) family.</text>
</comment>
<evidence type="ECO:0000256" key="1">
    <source>
        <dbReference type="ARBA" id="ARBA00006840"/>
    </source>
</evidence>
<dbReference type="Pfam" id="PF01370">
    <property type="entry name" value="Epimerase"/>
    <property type="match status" value="1"/>
</dbReference>
<evidence type="ECO:0000313" key="6">
    <source>
        <dbReference type="EMBL" id="CAD0096926.1"/>
    </source>
</evidence>
<dbReference type="InterPro" id="IPR018503">
    <property type="entry name" value="Tetraspanin_CS"/>
</dbReference>
<keyword evidence="7" id="KW-1185">Reference proteome</keyword>
<dbReference type="AlphaFoldDB" id="A0A9N8K5C3"/>
<keyword evidence="4" id="KW-1133">Transmembrane helix</keyword>
<evidence type="ECO:0000313" key="7">
    <source>
        <dbReference type="Proteomes" id="UP000714618"/>
    </source>
</evidence>
<sequence length="264" mass="28451">MSPTATVSVPDSAVLKPGSLILITGVLGYIGAHLADQLLLRGYKVRGVVRKPADWLLEIFDSKYGKATLETWFLADLTDEEGLSKAMQASDVSFSPDPNVVIPIAVNLATTALKAAAKASSVQRFVLTSSSAAASVCVPNTPRTITASSWADGSIEQARQPGPYTPDRGMSTYGASKALAEQAIWNWAKENKSRDLVVNTVLPDFNLGLPISPEHQGWPSSRIFGYAEPKNANGILRRYKELYPNREFADEDPEEGEDLGVKTG</sequence>
<dbReference type="GO" id="GO:0016020">
    <property type="term" value="C:membrane"/>
    <property type="evidence" value="ECO:0007669"/>
    <property type="project" value="InterPro"/>
</dbReference>
<dbReference type="Proteomes" id="UP000714618">
    <property type="component" value="Unassembled WGS sequence"/>
</dbReference>
<dbReference type="OrthoDB" id="2735536at2759"/>
<accession>A0A9N8K5C3</accession>
<proteinExistence type="inferred from homology"/>
<dbReference type="InterPro" id="IPR036291">
    <property type="entry name" value="NAD(P)-bd_dom_sf"/>
</dbReference>
<name>A0A9N8K5C3_9PEZI</name>
<dbReference type="PANTHER" id="PTHR10366:SF562">
    <property type="entry name" value="ALDEHYDE REDUCTASE II (AFU_ORTHOLOGUE AFUA_1G11360)"/>
    <property type="match status" value="1"/>
</dbReference>
<protein>
    <recommendedName>
        <fullName evidence="5">NAD-dependent epimerase/dehydratase domain-containing protein</fullName>
    </recommendedName>
</protein>
<evidence type="ECO:0000256" key="4">
    <source>
        <dbReference type="SAM" id="Phobius"/>
    </source>
</evidence>
<dbReference type="GO" id="GO:0016616">
    <property type="term" value="F:oxidoreductase activity, acting on the CH-OH group of donors, NAD or NADP as acceptor"/>
    <property type="evidence" value="ECO:0007669"/>
    <property type="project" value="TreeGrafter"/>
</dbReference>
<keyword evidence="4" id="KW-0472">Membrane</keyword>
<keyword evidence="4" id="KW-0812">Transmembrane</keyword>
<dbReference type="SUPFAM" id="SSF51735">
    <property type="entry name" value="NAD(P)-binding Rossmann-fold domains"/>
    <property type="match status" value="1"/>
</dbReference>